<organism evidence="2 3">
    <name type="scientific">Oryza sativa subsp. japonica</name>
    <name type="common">Rice</name>
    <dbReference type="NCBI Taxonomy" id="39947"/>
    <lineage>
        <taxon>Eukaryota</taxon>
        <taxon>Viridiplantae</taxon>
        <taxon>Streptophyta</taxon>
        <taxon>Embryophyta</taxon>
        <taxon>Tracheophyta</taxon>
        <taxon>Spermatophyta</taxon>
        <taxon>Magnoliopsida</taxon>
        <taxon>Liliopsida</taxon>
        <taxon>Poales</taxon>
        <taxon>Poaceae</taxon>
        <taxon>BOP clade</taxon>
        <taxon>Oryzoideae</taxon>
        <taxon>Oryzeae</taxon>
        <taxon>Oryzinae</taxon>
        <taxon>Oryza</taxon>
        <taxon>Oryza sativa</taxon>
    </lineage>
</organism>
<name>Q6Z531_ORYSJ</name>
<reference evidence="3" key="1">
    <citation type="journal article" date="2005" name="Nature">
        <title>The map-based sequence of the rice genome.</title>
        <authorList>
            <consortium name="International rice genome sequencing project (IRGSP)"/>
            <person name="Matsumoto T."/>
            <person name="Wu J."/>
            <person name="Kanamori H."/>
            <person name="Katayose Y."/>
            <person name="Fujisawa M."/>
            <person name="Namiki N."/>
            <person name="Mizuno H."/>
            <person name="Yamamoto K."/>
            <person name="Antonio B.A."/>
            <person name="Baba T."/>
            <person name="Sakata K."/>
            <person name="Nagamura Y."/>
            <person name="Aoki H."/>
            <person name="Arikawa K."/>
            <person name="Arita K."/>
            <person name="Bito T."/>
            <person name="Chiden Y."/>
            <person name="Fujitsuka N."/>
            <person name="Fukunaka R."/>
            <person name="Hamada M."/>
            <person name="Harada C."/>
            <person name="Hayashi A."/>
            <person name="Hijishita S."/>
            <person name="Honda M."/>
            <person name="Hosokawa S."/>
            <person name="Ichikawa Y."/>
            <person name="Idonuma A."/>
            <person name="Iijima M."/>
            <person name="Ikeda M."/>
            <person name="Ikeno M."/>
            <person name="Ito K."/>
            <person name="Ito S."/>
            <person name="Ito T."/>
            <person name="Ito Y."/>
            <person name="Ito Y."/>
            <person name="Iwabuchi A."/>
            <person name="Kamiya K."/>
            <person name="Karasawa W."/>
            <person name="Kurita K."/>
            <person name="Katagiri S."/>
            <person name="Kikuta A."/>
            <person name="Kobayashi H."/>
            <person name="Kobayashi N."/>
            <person name="Machita K."/>
            <person name="Maehara T."/>
            <person name="Masukawa M."/>
            <person name="Mizubayashi T."/>
            <person name="Mukai Y."/>
            <person name="Nagasaki H."/>
            <person name="Nagata Y."/>
            <person name="Naito S."/>
            <person name="Nakashima M."/>
            <person name="Nakama Y."/>
            <person name="Nakamichi Y."/>
            <person name="Nakamura M."/>
            <person name="Meguro A."/>
            <person name="Negishi M."/>
            <person name="Ohta I."/>
            <person name="Ohta T."/>
            <person name="Okamoto M."/>
            <person name="Ono N."/>
            <person name="Saji S."/>
            <person name="Sakaguchi M."/>
            <person name="Sakai K."/>
            <person name="Shibata M."/>
            <person name="Shimokawa T."/>
            <person name="Song J."/>
            <person name="Takazaki Y."/>
            <person name="Terasawa K."/>
            <person name="Tsugane M."/>
            <person name="Tsuji K."/>
            <person name="Ueda S."/>
            <person name="Waki K."/>
            <person name="Yamagata H."/>
            <person name="Yamamoto M."/>
            <person name="Yamamoto S."/>
            <person name="Yamane H."/>
            <person name="Yoshiki S."/>
            <person name="Yoshihara R."/>
            <person name="Yukawa K."/>
            <person name="Zhong H."/>
            <person name="Yano M."/>
            <person name="Yuan Q."/>
            <person name="Ouyang S."/>
            <person name="Liu J."/>
            <person name="Jones K.M."/>
            <person name="Gansberger K."/>
            <person name="Moffat K."/>
            <person name="Hill J."/>
            <person name="Bera J."/>
            <person name="Fadrosh D."/>
            <person name="Jin S."/>
            <person name="Johri S."/>
            <person name="Kim M."/>
            <person name="Overton L."/>
            <person name="Reardon M."/>
            <person name="Tsitrin T."/>
            <person name="Vuong H."/>
            <person name="Weaver B."/>
            <person name="Ciecko A."/>
            <person name="Tallon L."/>
            <person name="Jackson J."/>
            <person name="Pai G."/>
            <person name="Aken S.V."/>
            <person name="Utterback T."/>
            <person name="Reidmuller S."/>
            <person name="Feldblyum T."/>
            <person name="Hsiao J."/>
            <person name="Zismann V."/>
            <person name="Iobst S."/>
            <person name="de Vazeille A.R."/>
            <person name="Buell C.R."/>
            <person name="Ying K."/>
            <person name="Li Y."/>
            <person name="Lu T."/>
            <person name="Huang Y."/>
            <person name="Zhao Q."/>
            <person name="Feng Q."/>
            <person name="Zhang L."/>
            <person name="Zhu J."/>
            <person name="Weng Q."/>
            <person name="Mu J."/>
            <person name="Lu Y."/>
            <person name="Fan D."/>
            <person name="Liu Y."/>
            <person name="Guan J."/>
            <person name="Zhang Y."/>
            <person name="Yu S."/>
            <person name="Liu X."/>
            <person name="Zhang Y."/>
            <person name="Hong G."/>
            <person name="Han B."/>
            <person name="Choisne N."/>
            <person name="Demange N."/>
            <person name="Orjeda G."/>
            <person name="Samain S."/>
            <person name="Cattolico L."/>
            <person name="Pelletier E."/>
            <person name="Couloux A."/>
            <person name="Segurens B."/>
            <person name="Wincker P."/>
            <person name="D'Hont A."/>
            <person name="Scarpelli C."/>
            <person name="Weissenbach J."/>
            <person name="Salanoubat M."/>
            <person name="Quetier F."/>
            <person name="Yu Y."/>
            <person name="Kim H.R."/>
            <person name="Rambo T."/>
            <person name="Currie J."/>
            <person name="Collura K."/>
            <person name="Luo M."/>
            <person name="Yang T."/>
            <person name="Ammiraju J.S.S."/>
            <person name="Engler F."/>
            <person name="Soderlund C."/>
            <person name="Wing R.A."/>
            <person name="Palmer L.E."/>
            <person name="de la Bastide M."/>
            <person name="Spiegel L."/>
            <person name="Nascimento L."/>
            <person name="Zutavern T."/>
            <person name="O'Shaughnessy A."/>
            <person name="Dike S."/>
            <person name="Dedhia N."/>
            <person name="Preston R."/>
            <person name="Balija V."/>
            <person name="McCombie W.R."/>
            <person name="Chow T."/>
            <person name="Chen H."/>
            <person name="Chung M."/>
            <person name="Chen C."/>
            <person name="Shaw J."/>
            <person name="Wu H."/>
            <person name="Hsiao K."/>
            <person name="Chao Y."/>
            <person name="Chu M."/>
            <person name="Cheng C."/>
            <person name="Hour A."/>
            <person name="Lee P."/>
            <person name="Lin S."/>
            <person name="Lin Y."/>
            <person name="Liou J."/>
            <person name="Liu S."/>
            <person name="Hsing Y."/>
            <person name="Raghuvanshi S."/>
            <person name="Mohanty A."/>
            <person name="Bharti A.K."/>
            <person name="Gaur A."/>
            <person name="Gupta V."/>
            <person name="Kumar D."/>
            <person name="Ravi V."/>
            <person name="Vij S."/>
            <person name="Kapur A."/>
            <person name="Khurana P."/>
            <person name="Khurana P."/>
            <person name="Khurana J.P."/>
            <person name="Tyagi A.K."/>
            <person name="Gaikwad K."/>
            <person name="Singh A."/>
            <person name="Dalal V."/>
            <person name="Srivastava S."/>
            <person name="Dixit A."/>
            <person name="Pal A.K."/>
            <person name="Ghazi I.A."/>
            <person name="Yadav M."/>
            <person name="Pandit A."/>
            <person name="Bhargava A."/>
            <person name="Sureshbabu K."/>
            <person name="Batra K."/>
            <person name="Sharma T.R."/>
            <person name="Mohapatra T."/>
            <person name="Singh N.K."/>
            <person name="Messing J."/>
            <person name="Nelson A.B."/>
            <person name="Fuks G."/>
            <person name="Kavchok S."/>
            <person name="Keizer G."/>
            <person name="Linton E."/>
            <person name="Llaca V."/>
            <person name="Song R."/>
            <person name="Tanyolac B."/>
            <person name="Young S."/>
            <person name="Ho-Il K."/>
            <person name="Hahn J.H."/>
            <person name="Sangsakoo G."/>
            <person name="Vanavichit A."/>
            <person name="de Mattos Luiz.A.T."/>
            <person name="Zimmer P.D."/>
            <person name="Malone G."/>
            <person name="Dellagostin O."/>
            <person name="de Oliveira A.C."/>
            <person name="Bevan M."/>
            <person name="Bancroft I."/>
            <person name="Minx P."/>
            <person name="Cordum H."/>
            <person name="Wilson R."/>
            <person name="Cheng Z."/>
            <person name="Jin W."/>
            <person name="Jiang J."/>
            <person name="Leong S.A."/>
            <person name="Iwama H."/>
            <person name="Gojobori T."/>
            <person name="Itoh T."/>
            <person name="Niimura Y."/>
            <person name="Fujii Y."/>
            <person name="Habara T."/>
            <person name="Sakai H."/>
            <person name="Sato Y."/>
            <person name="Wilson G."/>
            <person name="Kumar K."/>
            <person name="McCouch S."/>
            <person name="Juretic N."/>
            <person name="Hoen D."/>
            <person name="Wright S."/>
            <person name="Bruskiewich R."/>
            <person name="Bureau T."/>
            <person name="Miyao A."/>
            <person name="Hirochika H."/>
            <person name="Nishikawa T."/>
            <person name="Kadowaki K."/>
            <person name="Sugiura M."/>
            <person name="Burr B."/>
            <person name="Sasaki T."/>
        </authorList>
    </citation>
    <scope>NUCLEOTIDE SEQUENCE [LARGE SCALE GENOMIC DNA]</scope>
    <source>
        <strain evidence="3">cv. Nipponbare</strain>
    </source>
</reference>
<proteinExistence type="predicted"/>
<dbReference type="EMBL" id="AP005159">
    <property type="protein sequence ID" value="BAD10152.1"/>
    <property type="molecule type" value="Genomic_DNA"/>
</dbReference>
<feature type="compositionally biased region" description="Basic and acidic residues" evidence="1">
    <location>
        <begin position="87"/>
        <end position="98"/>
    </location>
</feature>
<dbReference type="AlphaFoldDB" id="Q6Z531"/>
<dbReference type="Proteomes" id="UP000000763">
    <property type="component" value="Chromosome 8"/>
</dbReference>
<reference evidence="3" key="2">
    <citation type="journal article" date="2008" name="Nucleic Acids Res.">
        <title>The rice annotation project database (RAP-DB): 2008 update.</title>
        <authorList>
            <consortium name="The rice annotation project (RAP)"/>
        </authorList>
    </citation>
    <scope>GENOME REANNOTATION</scope>
    <source>
        <strain evidence="3">cv. Nipponbare</strain>
    </source>
</reference>
<gene>
    <name evidence="2" type="primary">OSJNBa0016C11.27</name>
</gene>
<evidence type="ECO:0000313" key="2">
    <source>
        <dbReference type="EMBL" id="BAD10152.1"/>
    </source>
</evidence>
<evidence type="ECO:0000313" key="3">
    <source>
        <dbReference type="Proteomes" id="UP000000763"/>
    </source>
</evidence>
<feature type="region of interest" description="Disordered" evidence="1">
    <location>
        <begin position="1"/>
        <end position="124"/>
    </location>
</feature>
<accession>Q6Z531</accession>
<feature type="region of interest" description="Disordered" evidence="1">
    <location>
        <begin position="155"/>
        <end position="205"/>
    </location>
</feature>
<protein>
    <submittedName>
        <fullName evidence="2">Uncharacterized protein</fullName>
    </submittedName>
</protein>
<feature type="compositionally biased region" description="Basic residues" evidence="1">
    <location>
        <begin position="104"/>
        <end position="121"/>
    </location>
</feature>
<evidence type="ECO:0000256" key="1">
    <source>
        <dbReference type="SAM" id="MobiDB-lite"/>
    </source>
</evidence>
<sequence>MGSQPTGGETVAGQGWRGCPAADDAGEGESSGGGSTGGDRRGQGEHGGGSDLLSPRPQPVFTTERRCRSSPLPATGHAVSHQGRGRGGREWWRSEGSKRSPSVQRRRGTHRGVLGPRRRQHALGLDEENGEAIVPVAMPPPQCPLHLHTHRCDAATPTSTSTAATPASASTAATPASVPTAAVPASAPTAATPRPAFASAPTTAPVDAHRHVARPCLRHLVAHRRSREALAVRPQLFGWVFWV</sequence>